<dbReference type="Gene3D" id="1.25.40.10">
    <property type="entry name" value="Tetratricopeptide repeat domain"/>
    <property type="match status" value="1"/>
</dbReference>
<dbReference type="GO" id="GO:0005783">
    <property type="term" value="C:endoplasmic reticulum"/>
    <property type="evidence" value="ECO:0007669"/>
    <property type="project" value="UniProtKB-SubCell"/>
</dbReference>
<evidence type="ECO:0000313" key="9">
    <source>
        <dbReference type="Proteomes" id="UP000298030"/>
    </source>
</evidence>
<protein>
    <submittedName>
        <fullName evidence="8">Co-chaperone</fullName>
    </submittedName>
</protein>
<dbReference type="OrthoDB" id="1726119at2759"/>
<dbReference type="GO" id="GO:0051787">
    <property type="term" value="F:misfolded protein binding"/>
    <property type="evidence" value="ECO:0007669"/>
    <property type="project" value="TreeGrafter"/>
</dbReference>
<feature type="domain" description="J" evidence="7">
    <location>
        <begin position="457"/>
        <end position="518"/>
    </location>
</feature>
<feature type="chain" id="PRO_5021288518" evidence="6">
    <location>
        <begin position="23"/>
        <end position="573"/>
    </location>
</feature>
<evidence type="ECO:0000256" key="2">
    <source>
        <dbReference type="ARBA" id="ARBA00022729"/>
    </source>
</evidence>
<dbReference type="Pfam" id="PF00226">
    <property type="entry name" value="DnaJ"/>
    <property type="match status" value="1"/>
</dbReference>
<gene>
    <name evidence="8" type="ORF">FA13DRAFT_1694245</name>
</gene>
<dbReference type="PANTHER" id="PTHR44140:SF2">
    <property type="entry name" value="LD25575P"/>
    <property type="match status" value="1"/>
</dbReference>
<dbReference type="Pfam" id="PF13432">
    <property type="entry name" value="TPR_16"/>
    <property type="match status" value="1"/>
</dbReference>
<dbReference type="PANTHER" id="PTHR44140">
    <property type="entry name" value="LD25575P"/>
    <property type="match status" value="1"/>
</dbReference>
<dbReference type="PRINTS" id="PR00625">
    <property type="entry name" value="JDOMAIN"/>
</dbReference>
<keyword evidence="4" id="KW-0802">TPR repeat</keyword>
<proteinExistence type="predicted"/>
<feature type="repeat" description="TPR" evidence="4">
    <location>
        <begin position="70"/>
        <end position="103"/>
    </location>
</feature>
<evidence type="ECO:0000256" key="1">
    <source>
        <dbReference type="ARBA" id="ARBA00004240"/>
    </source>
</evidence>
<accession>A0A4Y7SPU9</accession>
<keyword evidence="2 6" id="KW-0732">Signal</keyword>
<evidence type="ECO:0000256" key="4">
    <source>
        <dbReference type="PROSITE-ProRule" id="PRU00339"/>
    </source>
</evidence>
<feature type="region of interest" description="Disordered" evidence="5">
    <location>
        <begin position="514"/>
        <end position="555"/>
    </location>
</feature>
<comment type="subcellular location">
    <subcellularLocation>
        <location evidence="1">Endoplasmic reticulum</location>
    </subcellularLocation>
</comment>
<evidence type="ECO:0000256" key="3">
    <source>
        <dbReference type="ARBA" id="ARBA00022824"/>
    </source>
</evidence>
<dbReference type="GO" id="GO:0051087">
    <property type="term" value="F:protein-folding chaperone binding"/>
    <property type="evidence" value="ECO:0007669"/>
    <property type="project" value="TreeGrafter"/>
</dbReference>
<dbReference type="PROSITE" id="PS50005">
    <property type="entry name" value="TPR"/>
    <property type="match status" value="1"/>
</dbReference>
<dbReference type="InterPro" id="IPR011990">
    <property type="entry name" value="TPR-like_helical_dom_sf"/>
</dbReference>
<dbReference type="InterPro" id="IPR019734">
    <property type="entry name" value="TPR_rpt"/>
</dbReference>
<keyword evidence="3" id="KW-0256">Endoplasmic reticulum</keyword>
<dbReference type="CDD" id="cd06257">
    <property type="entry name" value="DnaJ"/>
    <property type="match status" value="1"/>
</dbReference>
<dbReference type="SUPFAM" id="SSF46565">
    <property type="entry name" value="Chaperone J-domain"/>
    <property type="match status" value="1"/>
</dbReference>
<dbReference type="Proteomes" id="UP000298030">
    <property type="component" value="Unassembled WGS sequence"/>
</dbReference>
<dbReference type="GO" id="GO:0034975">
    <property type="term" value="P:protein folding in endoplasmic reticulum"/>
    <property type="evidence" value="ECO:0007669"/>
    <property type="project" value="TreeGrafter"/>
</dbReference>
<dbReference type="STRING" id="71717.A0A4Y7SPU9"/>
<evidence type="ECO:0000259" key="7">
    <source>
        <dbReference type="PROSITE" id="PS50076"/>
    </source>
</evidence>
<dbReference type="PROSITE" id="PS50076">
    <property type="entry name" value="DNAJ_2"/>
    <property type="match status" value="1"/>
</dbReference>
<dbReference type="AlphaFoldDB" id="A0A4Y7SPU9"/>
<evidence type="ECO:0000313" key="8">
    <source>
        <dbReference type="EMBL" id="TEB23644.1"/>
    </source>
</evidence>
<dbReference type="SMART" id="SM00028">
    <property type="entry name" value="TPR"/>
    <property type="match status" value="2"/>
</dbReference>
<evidence type="ECO:0000256" key="5">
    <source>
        <dbReference type="SAM" id="MobiDB-lite"/>
    </source>
</evidence>
<dbReference type="SUPFAM" id="SSF48452">
    <property type="entry name" value="TPR-like"/>
    <property type="match status" value="1"/>
</dbReference>
<comment type="caution">
    <text evidence="8">The sequence shown here is derived from an EMBL/GenBank/DDBJ whole genome shotgun (WGS) entry which is preliminary data.</text>
</comment>
<dbReference type="InterPro" id="IPR001623">
    <property type="entry name" value="DnaJ_domain"/>
</dbReference>
<dbReference type="SMART" id="SM00271">
    <property type="entry name" value="DnaJ"/>
    <property type="match status" value="1"/>
</dbReference>
<dbReference type="EMBL" id="QPFP01000075">
    <property type="protein sequence ID" value="TEB23644.1"/>
    <property type="molecule type" value="Genomic_DNA"/>
</dbReference>
<feature type="signal peptide" evidence="6">
    <location>
        <begin position="1"/>
        <end position="22"/>
    </location>
</feature>
<feature type="compositionally biased region" description="Low complexity" evidence="5">
    <location>
        <begin position="523"/>
        <end position="541"/>
    </location>
</feature>
<name>A0A4Y7SPU9_COPMI</name>
<reference evidence="8 9" key="1">
    <citation type="journal article" date="2019" name="Nat. Ecol. Evol.">
        <title>Megaphylogeny resolves global patterns of mushroom evolution.</title>
        <authorList>
            <person name="Varga T."/>
            <person name="Krizsan K."/>
            <person name="Foldi C."/>
            <person name="Dima B."/>
            <person name="Sanchez-Garcia M."/>
            <person name="Sanchez-Ramirez S."/>
            <person name="Szollosi G.J."/>
            <person name="Szarkandi J.G."/>
            <person name="Papp V."/>
            <person name="Albert L."/>
            <person name="Andreopoulos W."/>
            <person name="Angelini C."/>
            <person name="Antonin V."/>
            <person name="Barry K.W."/>
            <person name="Bougher N.L."/>
            <person name="Buchanan P."/>
            <person name="Buyck B."/>
            <person name="Bense V."/>
            <person name="Catcheside P."/>
            <person name="Chovatia M."/>
            <person name="Cooper J."/>
            <person name="Damon W."/>
            <person name="Desjardin D."/>
            <person name="Finy P."/>
            <person name="Geml J."/>
            <person name="Haridas S."/>
            <person name="Hughes K."/>
            <person name="Justo A."/>
            <person name="Karasinski D."/>
            <person name="Kautmanova I."/>
            <person name="Kiss B."/>
            <person name="Kocsube S."/>
            <person name="Kotiranta H."/>
            <person name="LaButti K.M."/>
            <person name="Lechner B.E."/>
            <person name="Liimatainen K."/>
            <person name="Lipzen A."/>
            <person name="Lukacs Z."/>
            <person name="Mihaltcheva S."/>
            <person name="Morgado L.N."/>
            <person name="Niskanen T."/>
            <person name="Noordeloos M.E."/>
            <person name="Ohm R.A."/>
            <person name="Ortiz-Santana B."/>
            <person name="Ovrebo C."/>
            <person name="Racz N."/>
            <person name="Riley R."/>
            <person name="Savchenko A."/>
            <person name="Shiryaev A."/>
            <person name="Soop K."/>
            <person name="Spirin V."/>
            <person name="Szebenyi C."/>
            <person name="Tomsovsky M."/>
            <person name="Tulloss R.E."/>
            <person name="Uehling J."/>
            <person name="Grigoriev I.V."/>
            <person name="Vagvolgyi C."/>
            <person name="Papp T."/>
            <person name="Martin F.M."/>
            <person name="Miettinen O."/>
            <person name="Hibbett D.S."/>
            <person name="Nagy L.G."/>
        </authorList>
    </citation>
    <scope>NUCLEOTIDE SEQUENCE [LARGE SCALE GENOMIC DNA]</scope>
    <source>
        <strain evidence="8 9">FP101781</strain>
    </source>
</reference>
<organism evidence="8 9">
    <name type="scientific">Coprinellus micaceus</name>
    <name type="common">Glistening ink-cap mushroom</name>
    <name type="synonym">Coprinus micaceus</name>
    <dbReference type="NCBI Taxonomy" id="71717"/>
    <lineage>
        <taxon>Eukaryota</taxon>
        <taxon>Fungi</taxon>
        <taxon>Dikarya</taxon>
        <taxon>Basidiomycota</taxon>
        <taxon>Agaricomycotina</taxon>
        <taxon>Agaricomycetes</taxon>
        <taxon>Agaricomycetidae</taxon>
        <taxon>Agaricales</taxon>
        <taxon>Agaricineae</taxon>
        <taxon>Psathyrellaceae</taxon>
        <taxon>Coprinellus</taxon>
    </lineage>
</organism>
<keyword evidence="9" id="KW-1185">Reference proteome</keyword>
<dbReference type="InterPro" id="IPR036869">
    <property type="entry name" value="J_dom_sf"/>
</dbReference>
<dbReference type="InterPro" id="IPR051727">
    <property type="entry name" value="DnaJ_C3_Co-chaperones"/>
</dbReference>
<evidence type="ECO:0000256" key="6">
    <source>
        <dbReference type="SAM" id="SignalP"/>
    </source>
</evidence>
<sequence>MRLGYSYLGPALLLLQGALVSGQASGSGAGLYPPGLLPVINKANALLSTGNFGEAARIYGEAIEQSPSDYLLYYKRATAYLSLQRHQAALEDFDKVLSLTHNTFDNAHLQKARISLKEGEFADARHSLAAYLKAKKGVRTADVEELEQSIQDGDRLKEKAEKERRSQLWTACVETASQALRHASHALELRVWRAECALASGDIESSVGDLTRLSHLLPPSTELLTHIFRLSYFLLPHSSTPSPSSPKEALKQCIHYDPDSKPCLTLHRLLKKLDRSFTQLDDSLAKEDWKGIVKLLVGPGGGKNGDLYTKFEEALKDNMQDDKVLPLVPPKLLQTKKRTIPAIHLPDAEKTSPPRQHLVRSLCKAYTHLADTVKSKAEYKTQRQHYCTLLLSLSDCSEDVDGLVGKAESLLSETEPEFEEAVRLFERAFEKGGRSDRNVHEKLTRAQRLLKQSRSKDYYKILGVDRTADDKTIKKAFRKSAKFAHPDKGGSEAKMATLNEAYEVLSNPELRQRFDAGEDPMDPQTQQGQPFPGGDPFAQFFGGQGKRRPFAGPGGFQYQYGGDAGGFHFSHGF</sequence>
<dbReference type="Gene3D" id="1.10.287.110">
    <property type="entry name" value="DnaJ domain"/>
    <property type="match status" value="1"/>
</dbReference>